<keyword evidence="6 10" id="KW-0547">Nucleotide-binding</keyword>
<evidence type="ECO:0000259" key="11">
    <source>
        <dbReference type="Pfam" id="PF01467"/>
    </source>
</evidence>
<dbReference type="SUPFAM" id="SSF52374">
    <property type="entry name" value="Nucleotidylyl transferase"/>
    <property type="match status" value="1"/>
</dbReference>
<evidence type="ECO:0000256" key="7">
    <source>
        <dbReference type="ARBA" id="ARBA00022840"/>
    </source>
</evidence>
<dbReference type="HAMAP" id="MF_00244">
    <property type="entry name" value="NaMN_adenylyltr"/>
    <property type="match status" value="1"/>
</dbReference>
<evidence type="ECO:0000256" key="10">
    <source>
        <dbReference type="HAMAP-Rule" id="MF_00244"/>
    </source>
</evidence>
<reference evidence="12" key="1">
    <citation type="submission" date="2020-10" db="EMBL/GenBank/DDBJ databases">
        <authorList>
            <person name="Gilroy R."/>
        </authorList>
    </citation>
    <scope>NUCLEOTIDE SEQUENCE</scope>
    <source>
        <strain evidence="12">10192</strain>
    </source>
</reference>
<evidence type="ECO:0000256" key="8">
    <source>
        <dbReference type="ARBA" id="ARBA00023027"/>
    </source>
</evidence>
<evidence type="ECO:0000313" key="13">
    <source>
        <dbReference type="Proteomes" id="UP000823632"/>
    </source>
</evidence>
<dbReference type="GO" id="GO:0009435">
    <property type="term" value="P:NAD+ biosynthetic process"/>
    <property type="evidence" value="ECO:0007669"/>
    <property type="project" value="UniProtKB-UniRule"/>
</dbReference>
<dbReference type="CDD" id="cd02165">
    <property type="entry name" value="NMNAT"/>
    <property type="match status" value="1"/>
</dbReference>
<dbReference type="GO" id="GO:0004515">
    <property type="term" value="F:nicotinate-nucleotide adenylyltransferase activity"/>
    <property type="evidence" value="ECO:0007669"/>
    <property type="project" value="UniProtKB-UniRule"/>
</dbReference>
<dbReference type="AlphaFoldDB" id="A0A9D9GZG7"/>
<comment type="catalytic activity">
    <reaction evidence="9 10">
        <text>nicotinate beta-D-ribonucleotide + ATP + H(+) = deamido-NAD(+) + diphosphate</text>
        <dbReference type="Rhea" id="RHEA:22860"/>
        <dbReference type="ChEBI" id="CHEBI:15378"/>
        <dbReference type="ChEBI" id="CHEBI:30616"/>
        <dbReference type="ChEBI" id="CHEBI:33019"/>
        <dbReference type="ChEBI" id="CHEBI:57502"/>
        <dbReference type="ChEBI" id="CHEBI:58437"/>
        <dbReference type="EC" id="2.7.7.18"/>
    </reaction>
</comment>
<comment type="pathway">
    <text evidence="2 10">Cofactor biosynthesis; NAD(+) biosynthesis; deamido-NAD(+) from nicotinate D-ribonucleotide: step 1/1.</text>
</comment>
<proteinExistence type="inferred from homology"/>
<dbReference type="PANTHER" id="PTHR39321">
    <property type="entry name" value="NICOTINATE-NUCLEOTIDE ADENYLYLTRANSFERASE-RELATED"/>
    <property type="match status" value="1"/>
</dbReference>
<sequence length="196" mass="23348">MKLCVFQGTFNPIHNSHIRIAEYAYKHKNFDKILFIPAARPPHKAYIPDMSIHRYNMVKLVTDSYPEFDISDIEYRFEDKSYTFNTISELYKSIPVEGKINFLIGTDAFRKIESWYRSDELKDLLNFIIFIRENNFLESDFLSFKEKGYSFEFMPLDFQDISSTEIREKIKNQIPISGLTDIRVEEYIKENGLYKD</sequence>
<dbReference type="InterPro" id="IPR005248">
    <property type="entry name" value="NadD/NMNAT"/>
</dbReference>
<feature type="domain" description="Cytidyltransferase-like" evidence="11">
    <location>
        <begin position="5"/>
        <end position="169"/>
    </location>
</feature>
<dbReference type="EMBL" id="JADIND010000078">
    <property type="protein sequence ID" value="MBO8430459.1"/>
    <property type="molecule type" value="Genomic_DNA"/>
</dbReference>
<organism evidence="12 13">
    <name type="scientific">Candidatus Scatousia excrementipullorum</name>
    <dbReference type="NCBI Taxonomy" id="2840936"/>
    <lineage>
        <taxon>Bacteria</taxon>
        <taxon>Candidatus Scatousia</taxon>
    </lineage>
</organism>
<evidence type="ECO:0000256" key="6">
    <source>
        <dbReference type="ARBA" id="ARBA00022741"/>
    </source>
</evidence>
<evidence type="ECO:0000256" key="1">
    <source>
        <dbReference type="ARBA" id="ARBA00002324"/>
    </source>
</evidence>
<keyword evidence="4 10" id="KW-0808">Transferase</keyword>
<comment type="similarity">
    <text evidence="10">Belongs to the NadD family.</text>
</comment>
<keyword evidence="3 10" id="KW-0662">Pyridine nucleotide biosynthesis</keyword>
<dbReference type="PANTHER" id="PTHR39321:SF3">
    <property type="entry name" value="PHOSPHOPANTETHEINE ADENYLYLTRANSFERASE"/>
    <property type="match status" value="1"/>
</dbReference>
<dbReference type="Pfam" id="PF01467">
    <property type="entry name" value="CTP_transf_like"/>
    <property type="match status" value="1"/>
</dbReference>
<dbReference type="InterPro" id="IPR004821">
    <property type="entry name" value="Cyt_trans-like"/>
</dbReference>
<comment type="function">
    <text evidence="1 10">Catalyzes the reversible adenylation of nicotinate mononucleotide (NaMN) to nicotinic acid adenine dinucleotide (NaAD).</text>
</comment>
<keyword evidence="7 10" id="KW-0067">ATP-binding</keyword>
<dbReference type="Proteomes" id="UP000823632">
    <property type="component" value="Unassembled WGS sequence"/>
</dbReference>
<dbReference type="GO" id="GO:0005524">
    <property type="term" value="F:ATP binding"/>
    <property type="evidence" value="ECO:0007669"/>
    <property type="project" value="UniProtKB-KW"/>
</dbReference>
<dbReference type="InterPro" id="IPR014729">
    <property type="entry name" value="Rossmann-like_a/b/a_fold"/>
</dbReference>
<evidence type="ECO:0000256" key="9">
    <source>
        <dbReference type="ARBA" id="ARBA00048721"/>
    </source>
</evidence>
<accession>A0A9D9GZG7</accession>
<comment type="caution">
    <text evidence="12">The sequence shown here is derived from an EMBL/GenBank/DDBJ whole genome shotgun (WGS) entry which is preliminary data.</text>
</comment>
<evidence type="ECO:0000256" key="5">
    <source>
        <dbReference type="ARBA" id="ARBA00022695"/>
    </source>
</evidence>
<evidence type="ECO:0000256" key="4">
    <source>
        <dbReference type="ARBA" id="ARBA00022679"/>
    </source>
</evidence>
<evidence type="ECO:0000256" key="2">
    <source>
        <dbReference type="ARBA" id="ARBA00005019"/>
    </source>
</evidence>
<protein>
    <recommendedName>
        <fullName evidence="10">Probable nicotinate-nucleotide adenylyltransferase</fullName>
        <ecNumber evidence="10">2.7.7.18</ecNumber>
    </recommendedName>
    <alternativeName>
        <fullName evidence="10">Deamido-NAD(+) diphosphorylase</fullName>
    </alternativeName>
    <alternativeName>
        <fullName evidence="10">Deamido-NAD(+) pyrophosphorylase</fullName>
    </alternativeName>
    <alternativeName>
        <fullName evidence="10">Nicotinate mononucleotide adenylyltransferase</fullName>
        <shortName evidence="10">NaMN adenylyltransferase</shortName>
    </alternativeName>
</protein>
<reference evidence="12" key="2">
    <citation type="journal article" date="2021" name="PeerJ">
        <title>Extensive microbial diversity within the chicken gut microbiome revealed by metagenomics and culture.</title>
        <authorList>
            <person name="Gilroy R."/>
            <person name="Ravi A."/>
            <person name="Getino M."/>
            <person name="Pursley I."/>
            <person name="Horton D.L."/>
            <person name="Alikhan N.F."/>
            <person name="Baker D."/>
            <person name="Gharbi K."/>
            <person name="Hall N."/>
            <person name="Watson M."/>
            <person name="Adriaenssens E.M."/>
            <person name="Foster-Nyarko E."/>
            <person name="Jarju S."/>
            <person name="Secka A."/>
            <person name="Antonio M."/>
            <person name="Oren A."/>
            <person name="Chaudhuri R.R."/>
            <person name="La Ragione R."/>
            <person name="Hildebrand F."/>
            <person name="Pallen M.J."/>
        </authorList>
    </citation>
    <scope>NUCLEOTIDE SEQUENCE</scope>
    <source>
        <strain evidence="12">10192</strain>
    </source>
</reference>
<dbReference type="NCBIfam" id="TIGR00482">
    <property type="entry name" value="nicotinate (nicotinamide) nucleotide adenylyltransferase"/>
    <property type="match status" value="1"/>
</dbReference>
<gene>
    <name evidence="10 12" type="primary">nadD</name>
    <name evidence="12" type="ORF">IAC76_03655</name>
</gene>
<dbReference type="EC" id="2.7.7.18" evidence="10"/>
<evidence type="ECO:0000256" key="3">
    <source>
        <dbReference type="ARBA" id="ARBA00022642"/>
    </source>
</evidence>
<keyword evidence="8 10" id="KW-0520">NAD</keyword>
<evidence type="ECO:0000313" key="12">
    <source>
        <dbReference type="EMBL" id="MBO8430459.1"/>
    </source>
</evidence>
<keyword evidence="5 10" id="KW-0548">Nucleotidyltransferase</keyword>
<name>A0A9D9GZG7_9BACT</name>
<dbReference type="Gene3D" id="3.40.50.620">
    <property type="entry name" value="HUPs"/>
    <property type="match status" value="1"/>
</dbReference>